<dbReference type="Gene3D" id="3.40.30.10">
    <property type="entry name" value="Glutaredoxin"/>
    <property type="match status" value="1"/>
</dbReference>
<evidence type="ECO:0000256" key="2">
    <source>
        <dbReference type="ARBA" id="ARBA00022862"/>
    </source>
</evidence>
<dbReference type="KEGG" id="niy:FQ775_09040"/>
<comment type="catalytic activity">
    <reaction evidence="6">
        <text>a hydroperoxide + 2 glutathione = an alcohol + glutathione disulfide + H2O</text>
        <dbReference type="Rhea" id="RHEA:62632"/>
        <dbReference type="ChEBI" id="CHEBI:15377"/>
        <dbReference type="ChEBI" id="CHEBI:30879"/>
        <dbReference type="ChEBI" id="CHEBI:35924"/>
        <dbReference type="ChEBI" id="CHEBI:57925"/>
        <dbReference type="ChEBI" id="CHEBI:58297"/>
        <dbReference type="EC" id="1.11.1.27"/>
    </reaction>
</comment>
<evidence type="ECO:0000256" key="6">
    <source>
        <dbReference type="RuleBase" id="RU366011"/>
    </source>
</evidence>
<dbReference type="PANTHER" id="PTHR10430:SF16">
    <property type="entry name" value="PEROXIREDOXIN-5, MITOCHONDRIAL"/>
    <property type="match status" value="1"/>
</dbReference>
<dbReference type="SUPFAM" id="SSF52833">
    <property type="entry name" value="Thioredoxin-like"/>
    <property type="match status" value="1"/>
</dbReference>
<evidence type="ECO:0000256" key="5">
    <source>
        <dbReference type="PIRSR" id="PIRSR637944-1"/>
    </source>
</evidence>
<protein>
    <recommendedName>
        <fullName evidence="6">Glutathione-dependent peroxiredoxin</fullName>
        <ecNumber evidence="6">1.11.1.27</ecNumber>
    </recommendedName>
</protein>
<proteinExistence type="inferred from homology"/>
<comment type="similarity">
    <text evidence="6">Belongs to the peroxiredoxin family. Prx5 subfamily.</text>
</comment>
<comment type="function">
    <text evidence="6">Thiol-specific peroxidase that catalyzes the reduction of hydrogen peroxide and organic hydroperoxides to water and alcohols, respectively. Plays a role in cell protection against oxidative stress by detoxifying peroxides.</text>
</comment>
<dbReference type="PROSITE" id="PS51352">
    <property type="entry name" value="THIOREDOXIN_2"/>
    <property type="match status" value="1"/>
</dbReference>
<name>A0A5B8KXS0_9HYPH</name>
<sequence length="161" mass="16856">MTISVGDKLPDATFKTLTADGAKDLSVADLFEGKKVVLFGVPGAFTPTCSNNHLPGYLENYDAILGKGVNTIAVVSVNDHHVMSAWARFTGGEGKLVYLADGNGDFTRAIGLDADLSAGGLGLRSKRFSMIVDDRTVSELNVEGAPGKAVESGAARILEQL</sequence>
<evidence type="ECO:0000313" key="9">
    <source>
        <dbReference type="Proteomes" id="UP000321389"/>
    </source>
</evidence>
<reference evidence="8" key="1">
    <citation type="submission" date="2020-04" db="EMBL/GenBank/DDBJ databases">
        <title>Nitratireductor sp. nov. isolated from mangrove soil.</title>
        <authorList>
            <person name="Ye Y."/>
        </authorList>
    </citation>
    <scope>NUCLEOTIDE SEQUENCE</scope>
    <source>
        <strain evidence="8">SY7</strain>
    </source>
</reference>
<gene>
    <name evidence="8" type="ORF">FQ775_09040</name>
</gene>
<dbReference type="PANTHER" id="PTHR10430">
    <property type="entry name" value="PEROXIREDOXIN"/>
    <property type="match status" value="1"/>
</dbReference>
<evidence type="ECO:0000256" key="3">
    <source>
        <dbReference type="ARBA" id="ARBA00023002"/>
    </source>
</evidence>
<dbReference type="GO" id="GO:0008379">
    <property type="term" value="F:thioredoxin peroxidase activity"/>
    <property type="evidence" value="ECO:0007669"/>
    <property type="project" value="InterPro"/>
</dbReference>
<dbReference type="GO" id="GO:0005737">
    <property type="term" value="C:cytoplasm"/>
    <property type="evidence" value="ECO:0007669"/>
    <property type="project" value="TreeGrafter"/>
</dbReference>
<keyword evidence="4 6" id="KW-0676">Redox-active center</keyword>
<dbReference type="OrthoDB" id="9800621at2"/>
<dbReference type="EC" id="1.11.1.27" evidence="6"/>
<dbReference type="EMBL" id="CP042301">
    <property type="protein sequence ID" value="QDZ00514.1"/>
    <property type="molecule type" value="Genomic_DNA"/>
</dbReference>
<dbReference type="GO" id="GO:0034599">
    <property type="term" value="P:cellular response to oxidative stress"/>
    <property type="evidence" value="ECO:0007669"/>
    <property type="project" value="InterPro"/>
</dbReference>
<feature type="active site" description="Cysteine sulfenic acid (-SOH) intermediate" evidence="5">
    <location>
        <position position="49"/>
    </location>
</feature>
<keyword evidence="9" id="KW-1185">Reference proteome</keyword>
<keyword evidence="3 6" id="KW-0560">Oxidoreductase</keyword>
<evidence type="ECO:0000259" key="7">
    <source>
        <dbReference type="PROSITE" id="PS51352"/>
    </source>
</evidence>
<dbReference type="InterPro" id="IPR036249">
    <property type="entry name" value="Thioredoxin-like_sf"/>
</dbReference>
<dbReference type="RefSeq" id="WP_146299162.1">
    <property type="nucleotide sequence ID" value="NZ_CP042301.2"/>
</dbReference>
<accession>A0A5B8KXS0</accession>
<dbReference type="InterPro" id="IPR013740">
    <property type="entry name" value="Redoxin"/>
</dbReference>
<dbReference type="Proteomes" id="UP000321389">
    <property type="component" value="Chromosome"/>
</dbReference>
<dbReference type="GO" id="GO:0045454">
    <property type="term" value="P:cell redox homeostasis"/>
    <property type="evidence" value="ECO:0007669"/>
    <property type="project" value="TreeGrafter"/>
</dbReference>
<dbReference type="InterPro" id="IPR013766">
    <property type="entry name" value="Thioredoxin_domain"/>
</dbReference>
<dbReference type="Pfam" id="PF08534">
    <property type="entry name" value="Redoxin"/>
    <property type="match status" value="1"/>
</dbReference>
<keyword evidence="2 6" id="KW-0049">Antioxidant</keyword>
<keyword evidence="1 6" id="KW-0575">Peroxidase</keyword>
<dbReference type="InterPro" id="IPR037944">
    <property type="entry name" value="PRX5-like"/>
</dbReference>
<dbReference type="AlphaFoldDB" id="A0A5B8KXS0"/>
<dbReference type="GO" id="GO:0042744">
    <property type="term" value="P:hydrogen peroxide catabolic process"/>
    <property type="evidence" value="ECO:0007669"/>
    <property type="project" value="TreeGrafter"/>
</dbReference>
<feature type="domain" description="Thioredoxin" evidence="7">
    <location>
        <begin position="3"/>
        <end position="161"/>
    </location>
</feature>
<dbReference type="FunFam" id="3.40.30.10:FF:000020">
    <property type="entry name" value="Peroxiredoxin"/>
    <property type="match status" value="1"/>
</dbReference>
<evidence type="ECO:0000256" key="4">
    <source>
        <dbReference type="ARBA" id="ARBA00023284"/>
    </source>
</evidence>
<dbReference type="CDD" id="cd03013">
    <property type="entry name" value="PRX5_like"/>
    <property type="match status" value="1"/>
</dbReference>
<organism evidence="8 9">
    <name type="scientific">Nitratireductor mangrovi</name>
    <dbReference type="NCBI Taxonomy" id="2599600"/>
    <lineage>
        <taxon>Bacteria</taxon>
        <taxon>Pseudomonadati</taxon>
        <taxon>Pseudomonadota</taxon>
        <taxon>Alphaproteobacteria</taxon>
        <taxon>Hyphomicrobiales</taxon>
        <taxon>Phyllobacteriaceae</taxon>
        <taxon>Nitratireductor</taxon>
    </lineage>
</organism>
<evidence type="ECO:0000313" key="8">
    <source>
        <dbReference type="EMBL" id="QDZ00514.1"/>
    </source>
</evidence>
<evidence type="ECO:0000256" key="1">
    <source>
        <dbReference type="ARBA" id="ARBA00022559"/>
    </source>
</evidence>